<proteinExistence type="predicted"/>
<name>A0ABS1QG23_9FLAO</name>
<accession>A0ABS1QG23</accession>
<dbReference type="InterPro" id="IPR036388">
    <property type="entry name" value="WH-like_DNA-bd_sf"/>
</dbReference>
<feature type="domain" description="Peptidase S74" evidence="2">
    <location>
        <begin position="988"/>
        <end position="1088"/>
    </location>
</feature>
<dbReference type="InterPro" id="IPR051577">
    <property type="entry name" value="MRF-like"/>
</dbReference>
<evidence type="ECO:0000256" key="1">
    <source>
        <dbReference type="SAM" id="SignalP"/>
    </source>
</evidence>
<dbReference type="InterPro" id="IPR030392">
    <property type="entry name" value="S74_ICA"/>
</dbReference>
<comment type="caution">
    <text evidence="3">The sequence shown here is derived from an EMBL/GenBank/DDBJ whole genome shotgun (WGS) entry which is preliminary data.</text>
</comment>
<gene>
    <name evidence="3" type="ORF">JET18_11865</name>
</gene>
<evidence type="ECO:0000313" key="3">
    <source>
        <dbReference type="EMBL" id="MBL1221541.1"/>
    </source>
</evidence>
<keyword evidence="4" id="KW-1185">Reference proteome</keyword>
<dbReference type="RefSeq" id="WP_202091292.1">
    <property type="nucleotide sequence ID" value="NZ_JAELVM010000002.1"/>
</dbReference>
<dbReference type="Gene3D" id="1.10.10.10">
    <property type="entry name" value="Winged helix-like DNA-binding domain superfamily/Winged helix DNA-binding domain"/>
    <property type="match status" value="1"/>
</dbReference>
<dbReference type="PANTHER" id="PTHR13029">
    <property type="match status" value="1"/>
</dbReference>
<feature type="signal peptide" evidence="1">
    <location>
        <begin position="1"/>
        <end position="21"/>
    </location>
</feature>
<organism evidence="3 4">
    <name type="scientific">Chryseobacterium endalhagicum</name>
    <dbReference type="NCBI Taxonomy" id="2797638"/>
    <lineage>
        <taxon>Bacteria</taxon>
        <taxon>Pseudomonadati</taxon>
        <taxon>Bacteroidota</taxon>
        <taxon>Flavobacteriia</taxon>
        <taxon>Flavobacteriales</taxon>
        <taxon>Weeksellaceae</taxon>
        <taxon>Chryseobacterium group</taxon>
        <taxon>Chryseobacterium</taxon>
    </lineage>
</organism>
<dbReference type="Proteomes" id="UP000661696">
    <property type="component" value="Unassembled WGS sequence"/>
</dbReference>
<keyword evidence="1" id="KW-0732">Signal</keyword>
<feature type="chain" id="PRO_5045875408" evidence="1">
    <location>
        <begin position="22"/>
        <end position="1092"/>
    </location>
</feature>
<sequence length="1092" mass="111802">MKKIILPLVIAVTSLSVHMNAQVGVNTQTPASTLDVQAKTTGTSAVVEGLLIPRVDRQKAQSMTGVPTSTMIYINSTATGAQTGTAANIDAEGYYYFNGTAWTKLAGNAPPANNIYTNDGTLAGNRIVTQGANTLAFNSTATNAFSVDGSSFSVDAANDRVGIGTGSPLTKTHIVLGNSTNGVSSVGQASAFNMALRLENPNNGKAVTQHFLAKNTSGQNRELIMGINPELSTFALSRVGQGDIILDLTNGNVGIGTGTAGGTRLDVNGAITNRETSLAVASNAATVPANTSQVQLTGAATADVTITATAAPNPGQRLIVYNNTTGNFGATLNGNTVLNGQAVEFIYSNGAWRTTDNGASNPTAPVSNFWRLNGNTGTNPANNFIGTTDNTGFAIRTNNTERVRVDQTGNVGIGTAAPGQKMSVVDGTDNNQYSGIASFFTRNLTQGVGIGYAGIQSIGSNGNIDLNLNPKAAGNVLMQTNGATGNVGIGTGSPQRKLHVNGSLQITNELNVGGSGTAAGSAGTAGQLLASAGAGAAPTWTNVTDINTNIYTNDGSLNGNRTVAQAANALAFTGTGNVGLGVAIPAQKLSVVDGVNTNQYSGIASFLPANSTQGVGIGWAGIRKVGTQINSDFNIDAAGTGNIFLQTQATGNVGIGTTTPAQKFVVRDAVSSNVFNGIASFIANDGIRGVGIGSEGLQSTGTATDINFNINSKGTGALVLQTFNAAGNVGIGTYTPQRKLHVDGSLQLTNELNVGGSGAAAGSAGTAGQLLASAGAGAAPKWTNVTDINTNIYTNDGSLNGNRTVAQAANALAFTGTGNVGLGVANPAQKLSVVDGTNANQYSGIASFLPANSTQGVGIGWAGIRKVGTQVNSDFNIDAAGTGNIFLQTQATGNAIIGTRLGIGTVTPHAPVHIGGGTANRKIVLYEEADNDSQYFGLGVNNSVFRYQTGTGSAHVFFVTTGATTSNELFRINANGNATLAGSLTQNSDIRLKKDIVDNTYGLSEISKLRTINYRFKDEQRGTDKKIGFIAQEVKAAMPELVSTANDEMKTLSVSYPEMTVVLTKAVQELQELVKNQQKQIDELKAQIKSKP</sequence>
<dbReference type="PANTHER" id="PTHR13029:SF18">
    <property type="entry name" value="MYELIN REGULATORY FACTOR HOMOLOG 1"/>
    <property type="match status" value="1"/>
</dbReference>
<evidence type="ECO:0000259" key="2">
    <source>
        <dbReference type="PROSITE" id="PS51688"/>
    </source>
</evidence>
<reference evidence="3 4" key="1">
    <citation type="submission" date="2020-12" db="EMBL/GenBank/DDBJ databases">
        <title>Chryseobacterium endoalhailicus sp. nov., isolated from seed of leguminous plant.</title>
        <authorList>
            <person name="Zhang X."/>
        </authorList>
    </citation>
    <scope>NUCLEOTIDE SEQUENCE [LARGE SCALE GENOMIC DNA]</scope>
    <source>
        <strain evidence="3 4">L7</strain>
    </source>
</reference>
<dbReference type="EMBL" id="JAELVM010000002">
    <property type="protein sequence ID" value="MBL1221541.1"/>
    <property type="molecule type" value="Genomic_DNA"/>
</dbReference>
<evidence type="ECO:0000313" key="4">
    <source>
        <dbReference type="Proteomes" id="UP000661696"/>
    </source>
</evidence>
<dbReference type="PROSITE" id="PS51688">
    <property type="entry name" value="ICA"/>
    <property type="match status" value="1"/>
</dbReference>
<dbReference type="Pfam" id="PF13884">
    <property type="entry name" value="Peptidase_S74"/>
    <property type="match status" value="1"/>
</dbReference>
<protein>
    <submittedName>
        <fullName evidence="3">Tail fiber domain-containing protein</fullName>
    </submittedName>
</protein>